<feature type="transmembrane region" description="Helical" evidence="1">
    <location>
        <begin position="92"/>
        <end position="109"/>
    </location>
</feature>
<feature type="transmembrane region" description="Helical" evidence="1">
    <location>
        <begin position="51"/>
        <end position="72"/>
    </location>
</feature>
<dbReference type="AlphaFoldDB" id="A0A919VSD5"/>
<feature type="transmembrane region" description="Helical" evidence="1">
    <location>
        <begin position="12"/>
        <end position="31"/>
    </location>
</feature>
<evidence type="ECO:0000313" key="3">
    <source>
        <dbReference type="Proteomes" id="UP000680865"/>
    </source>
</evidence>
<gene>
    <name evidence="2" type="ORF">Aco04nite_41670</name>
</gene>
<sequence length="153" mass="16294">MTADRSRLRPATWVALALAAAYTVLAVVIGVAQLTQLEDGDQMGTPQVPDWLLALSGIWLLTLIGTLVAVAVLNRQIRTLTGAPIRHWSTRVFVATIFVTLLLQGTLGLNQHDTTILVTTIRTIGGLAVLTGIARARVKGPIADRTPEPAVNA</sequence>
<keyword evidence="1" id="KW-1133">Transmembrane helix</keyword>
<comment type="caution">
    <text evidence="2">The sequence shown here is derived from an EMBL/GenBank/DDBJ whole genome shotgun (WGS) entry which is preliminary data.</text>
</comment>
<organism evidence="2 3">
    <name type="scientific">Winogradskya consettensis</name>
    <dbReference type="NCBI Taxonomy" id="113560"/>
    <lineage>
        <taxon>Bacteria</taxon>
        <taxon>Bacillati</taxon>
        <taxon>Actinomycetota</taxon>
        <taxon>Actinomycetes</taxon>
        <taxon>Micromonosporales</taxon>
        <taxon>Micromonosporaceae</taxon>
        <taxon>Winogradskya</taxon>
    </lineage>
</organism>
<reference evidence="2" key="1">
    <citation type="submission" date="2021-03" db="EMBL/GenBank/DDBJ databases">
        <title>Whole genome shotgun sequence of Actinoplanes consettensis NBRC 14913.</title>
        <authorList>
            <person name="Komaki H."/>
            <person name="Tamura T."/>
        </authorList>
    </citation>
    <scope>NUCLEOTIDE SEQUENCE</scope>
    <source>
        <strain evidence="2">NBRC 14913</strain>
    </source>
</reference>
<keyword evidence="3" id="KW-1185">Reference proteome</keyword>
<protein>
    <submittedName>
        <fullName evidence="2">Uncharacterized protein</fullName>
    </submittedName>
</protein>
<dbReference type="RefSeq" id="WP_212998889.1">
    <property type="nucleotide sequence ID" value="NZ_BAAATW010000015.1"/>
</dbReference>
<feature type="transmembrane region" description="Helical" evidence="1">
    <location>
        <begin position="115"/>
        <end position="136"/>
    </location>
</feature>
<keyword evidence="1" id="KW-0812">Transmembrane</keyword>
<proteinExistence type="predicted"/>
<keyword evidence="1" id="KW-0472">Membrane</keyword>
<dbReference type="Proteomes" id="UP000680865">
    <property type="component" value="Unassembled WGS sequence"/>
</dbReference>
<dbReference type="EMBL" id="BOQP01000021">
    <property type="protein sequence ID" value="GIM74711.1"/>
    <property type="molecule type" value="Genomic_DNA"/>
</dbReference>
<name>A0A919VSD5_9ACTN</name>
<accession>A0A919VSD5</accession>
<evidence type="ECO:0000313" key="2">
    <source>
        <dbReference type="EMBL" id="GIM74711.1"/>
    </source>
</evidence>
<evidence type="ECO:0000256" key="1">
    <source>
        <dbReference type="SAM" id="Phobius"/>
    </source>
</evidence>